<sequence length="218" mass="25177">MLENFQYSHELESGFLWIRVIRAEEIDATVGLLLESFPQLMSMPSKYVQLVDFYQYMVEIQGVMPDMATLVALYRGENGEVELGGTVAVSFNKRGVTVSPPTPRPPKDSPYIYNMTVKKSLRRRRIGWHLLKACEELIRQMRCNSDKVYLHCRMIDRAPFNMYTKAGYNVIKNDNIFVLLTLQRRKYLMCKKMPFADCKSEVDIVESCDEYSVSGISA</sequence>
<reference evidence="2 3" key="1">
    <citation type="journal article" date="2020" name="IScience">
        <title>Genome Sequencing of the Endangered Kingdonia uniflora (Circaeasteraceae, Ranunculales) Reveals Potential Mechanisms of Evolutionary Specialization.</title>
        <authorList>
            <person name="Sun Y."/>
            <person name="Deng T."/>
            <person name="Zhang A."/>
            <person name="Moore M.J."/>
            <person name="Landis J.B."/>
            <person name="Lin N."/>
            <person name="Zhang H."/>
            <person name="Zhang X."/>
            <person name="Huang J."/>
            <person name="Zhang X."/>
            <person name="Sun H."/>
            <person name="Wang H."/>
        </authorList>
    </citation>
    <scope>NUCLEOTIDE SEQUENCE [LARGE SCALE GENOMIC DNA]</scope>
    <source>
        <strain evidence="2">TB1705</strain>
        <tissue evidence="2">Leaf</tissue>
    </source>
</reference>
<name>A0A7J7MR84_9MAGN</name>
<comment type="caution">
    <text evidence="2">The sequence shown here is derived from an EMBL/GenBank/DDBJ whole genome shotgun (WGS) entry which is preliminary data.</text>
</comment>
<evidence type="ECO:0000313" key="3">
    <source>
        <dbReference type="Proteomes" id="UP000541444"/>
    </source>
</evidence>
<evidence type="ECO:0000259" key="1">
    <source>
        <dbReference type="PROSITE" id="PS51186"/>
    </source>
</evidence>
<organism evidence="2 3">
    <name type="scientific">Kingdonia uniflora</name>
    <dbReference type="NCBI Taxonomy" id="39325"/>
    <lineage>
        <taxon>Eukaryota</taxon>
        <taxon>Viridiplantae</taxon>
        <taxon>Streptophyta</taxon>
        <taxon>Embryophyta</taxon>
        <taxon>Tracheophyta</taxon>
        <taxon>Spermatophyta</taxon>
        <taxon>Magnoliopsida</taxon>
        <taxon>Ranunculales</taxon>
        <taxon>Circaeasteraceae</taxon>
        <taxon>Kingdonia</taxon>
    </lineage>
</organism>
<dbReference type="OrthoDB" id="2017234at2759"/>
<dbReference type="GO" id="GO:0016747">
    <property type="term" value="F:acyltransferase activity, transferring groups other than amino-acyl groups"/>
    <property type="evidence" value="ECO:0007669"/>
    <property type="project" value="InterPro"/>
</dbReference>
<dbReference type="PANTHER" id="PTHR47489">
    <property type="entry name" value="ACYL-COA N-ACYLTRANSFERASES (NAT) SUPERFAMILY PROTEIN"/>
    <property type="match status" value="1"/>
</dbReference>
<keyword evidence="3" id="KW-1185">Reference proteome</keyword>
<dbReference type="CDD" id="cd04301">
    <property type="entry name" value="NAT_SF"/>
    <property type="match status" value="1"/>
</dbReference>
<dbReference type="InterPro" id="IPR016181">
    <property type="entry name" value="Acyl_CoA_acyltransferase"/>
</dbReference>
<protein>
    <recommendedName>
        <fullName evidence="1">N-acetyltransferase domain-containing protein</fullName>
    </recommendedName>
</protein>
<dbReference type="Gene3D" id="3.40.630.30">
    <property type="match status" value="1"/>
</dbReference>
<dbReference type="Proteomes" id="UP000541444">
    <property type="component" value="Unassembled WGS sequence"/>
</dbReference>
<accession>A0A7J7MR84</accession>
<proteinExistence type="predicted"/>
<gene>
    <name evidence="2" type="ORF">GIB67_004265</name>
</gene>
<dbReference type="PROSITE" id="PS51186">
    <property type="entry name" value="GNAT"/>
    <property type="match status" value="1"/>
</dbReference>
<dbReference type="Pfam" id="PF00583">
    <property type="entry name" value="Acetyltransf_1"/>
    <property type="match status" value="1"/>
</dbReference>
<dbReference type="SUPFAM" id="SSF55729">
    <property type="entry name" value="Acyl-CoA N-acyltransferases (Nat)"/>
    <property type="match status" value="1"/>
</dbReference>
<evidence type="ECO:0000313" key="2">
    <source>
        <dbReference type="EMBL" id="KAF6157327.1"/>
    </source>
</evidence>
<dbReference type="InterPro" id="IPR000182">
    <property type="entry name" value="GNAT_dom"/>
</dbReference>
<feature type="domain" description="N-acetyltransferase" evidence="1">
    <location>
        <begin position="16"/>
        <end position="194"/>
    </location>
</feature>
<dbReference type="AlphaFoldDB" id="A0A7J7MR84"/>
<dbReference type="PANTHER" id="PTHR47489:SF2">
    <property type="entry name" value="GCN5-RELATED N-ACETYLTRANSFERASE 5, CHLOROPLASTIC"/>
    <property type="match status" value="1"/>
</dbReference>
<dbReference type="EMBL" id="JACGCM010001275">
    <property type="protein sequence ID" value="KAF6157327.1"/>
    <property type="molecule type" value="Genomic_DNA"/>
</dbReference>